<protein>
    <submittedName>
        <fullName evidence="1">Uncharacterized protein</fullName>
    </submittedName>
</protein>
<gene>
    <name evidence="1" type="ORF">OCBIM_22014676mg</name>
</gene>
<dbReference type="EMBL" id="KQ418168">
    <property type="protein sequence ID" value="KOF88546.1"/>
    <property type="molecule type" value="Genomic_DNA"/>
</dbReference>
<proteinExistence type="predicted"/>
<reference evidence="1" key="1">
    <citation type="submission" date="2015-07" db="EMBL/GenBank/DDBJ databases">
        <title>MeaNS - Measles Nucleotide Surveillance Program.</title>
        <authorList>
            <person name="Tran T."/>
            <person name="Druce J."/>
        </authorList>
    </citation>
    <scope>NUCLEOTIDE SEQUENCE</scope>
    <source>
        <strain evidence="1">UCB-OBI-ISO-001</strain>
        <tissue evidence="1">Gonad</tissue>
    </source>
</reference>
<sequence length="110" mass="12366">MFVFSLHNFSYVFWVRRPSCFCASTIFPCFVLCTRGDIVVVHVAAILRSAIAHVQGTCRQRKYPSTHAQCNRWRKSNSVRTLFSLAAVATTRIAYPSSSGGDNTYLSTRP</sequence>
<accession>A0A0L8HH41</accession>
<organism evidence="1">
    <name type="scientific">Octopus bimaculoides</name>
    <name type="common">California two-spotted octopus</name>
    <dbReference type="NCBI Taxonomy" id="37653"/>
    <lineage>
        <taxon>Eukaryota</taxon>
        <taxon>Metazoa</taxon>
        <taxon>Spiralia</taxon>
        <taxon>Lophotrochozoa</taxon>
        <taxon>Mollusca</taxon>
        <taxon>Cephalopoda</taxon>
        <taxon>Coleoidea</taxon>
        <taxon>Octopodiformes</taxon>
        <taxon>Octopoda</taxon>
        <taxon>Incirrata</taxon>
        <taxon>Octopodidae</taxon>
        <taxon>Octopus</taxon>
    </lineage>
</organism>
<name>A0A0L8HH41_OCTBM</name>
<evidence type="ECO:0000313" key="1">
    <source>
        <dbReference type="EMBL" id="KOF88546.1"/>
    </source>
</evidence>
<dbReference type="AlphaFoldDB" id="A0A0L8HH41"/>